<keyword evidence="4" id="KW-1185">Reference proteome</keyword>
<feature type="compositionally biased region" description="Basic and acidic residues" evidence="1">
    <location>
        <begin position="278"/>
        <end position="289"/>
    </location>
</feature>
<dbReference type="InterPro" id="IPR050281">
    <property type="entry name" value="Flavin_monoamine_oxidase"/>
</dbReference>
<dbReference type="InterPro" id="IPR002937">
    <property type="entry name" value="Amino_oxidase"/>
</dbReference>
<dbReference type="SUPFAM" id="SSF51905">
    <property type="entry name" value="FAD/NAD(P)-binding domain"/>
    <property type="match status" value="1"/>
</dbReference>
<feature type="domain" description="Amine oxidase" evidence="2">
    <location>
        <begin position="47"/>
        <end position="105"/>
    </location>
</feature>
<feature type="region of interest" description="Disordered" evidence="1">
    <location>
        <begin position="1"/>
        <end position="24"/>
    </location>
</feature>
<dbReference type="GO" id="GO:0006338">
    <property type="term" value="P:chromatin remodeling"/>
    <property type="evidence" value="ECO:0007669"/>
    <property type="project" value="TreeGrafter"/>
</dbReference>
<organism evidence="3 4">
    <name type="scientific">Trichoglossum hirsutum</name>
    <dbReference type="NCBI Taxonomy" id="265104"/>
    <lineage>
        <taxon>Eukaryota</taxon>
        <taxon>Fungi</taxon>
        <taxon>Dikarya</taxon>
        <taxon>Ascomycota</taxon>
        <taxon>Pezizomycotina</taxon>
        <taxon>Geoglossomycetes</taxon>
        <taxon>Geoglossales</taxon>
        <taxon>Geoglossaceae</taxon>
        <taxon>Trichoglossum</taxon>
    </lineage>
</organism>
<evidence type="ECO:0000256" key="1">
    <source>
        <dbReference type="SAM" id="MobiDB-lite"/>
    </source>
</evidence>
<dbReference type="PANTHER" id="PTHR10742:SF414">
    <property type="entry name" value="CONTAINING AMINE OXIDASE, PUTATIVE (AFU_ORTHOLOGUE AFUA_3G12150)-RELATED"/>
    <property type="match status" value="1"/>
</dbReference>
<reference evidence="3" key="1">
    <citation type="submission" date="2021-03" db="EMBL/GenBank/DDBJ databases">
        <title>Comparative genomics and phylogenomic investigation of the class Geoglossomycetes provide insights into ecological specialization and systematics.</title>
        <authorList>
            <person name="Melie T."/>
            <person name="Pirro S."/>
            <person name="Miller A.N."/>
            <person name="Quandt A."/>
        </authorList>
    </citation>
    <scope>NUCLEOTIDE SEQUENCE</scope>
    <source>
        <strain evidence="3">CAQ_001_2017</strain>
    </source>
</reference>
<dbReference type="AlphaFoldDB" id="A0A9P8ICI4"/>
<sequence>MSRIGKDLSNGPHTPILRAQDNVDITARRRASPPDKIPHVGIVGAGMTGLRCAEVLIKNGIRVTILEGRDRIGGRIHQSNKLGHPIDLGPNWIHGTENNPIINLAMKTKTAIHSWDITSSVFDESGLLMDEKRAAFFSDIMWTIIDDAFKYSNDDTETIPDSESLYDFFVARAKELFPIPLIEAGKGATADKQRENQLLLLKMAQSWGAFIGDPVDRQSLKFFWMEECCDGGKRNEFPAPGDPRLRSKIAVAGGRRAALEARCGHRVAEQRRQRRTGRRDDGRWRDAGFRRSRHDRAAGMA</sequence>
<accession>A0A9P8ICI4</accession>
<dbReference type="Proteomes" id="UP000750711">
    <property type="component" value="Unassembled WGS sequence"/>
</dbReference>
<dbReference type="Gene3D" id="3.50.50.60">
    <property type="entry name" value="FAD/NAD(P)-binding domain"/>
    <property type="match status" value="1"/>
</dbReference>
<evidence type="ECO:0000313" key="3">
    <source>
        <dbReference type="EMBL" id="KAH0543730.1"/>
    </source>
</evidence>
<evidence type="ECO:0000259" key="2">
    <source>
        <dbReference type="Pfam" id="PF01593"/>
    </source>
</evidence>
<dbReference type="Pfam" id="PF01593">
    <property type="entry name" value="Amino_oxidase"/>
    <property type="match status" value="1"/>
</dbReference>
<name>A0A9P8ICI4_9PEZI</name>
<dbReference type="GO" id="GO:0050660">
    <property type="term" value="F:flavin adenine dinucleotide binding"/>
    <property type="evidence" value="ECO:0007669"/>
    <property type="project" value="TreeGrafter"/>
</dbReference>
<evidence type="ECO:0000313" key="4">
    <source>
        <dbReference type="Proteomes" id="UP000750711"/>
    </source>
</evidence>
<dbReference type="InterPro" id="IPR036188">
    <property type="entry name" value="FAD/NAD-bd_sf"/>
</dbReference>
<dbReference type="EMBL" id="JAGHQM010003460">
    <property type="protein sequence ID" value="KAH0543730.1"/>
    <property type="molecule type" value="Genomic_DNA"/>
</dbReference>
<dbReference type="GO" id="GO:0003682">
    <property type="term" value="F:chromatin binding"/>
    <property type="evidence" value="ECO:0007669"/>
    <property type="project" value="TreeGrafter"/>
</dbReference>
<dbReference type="PRINTS" id="PR00419">
    <property type="entry name" value="ADXRDTASE"/>
</dbReference>
<gene>
    <name evidence="3" type="ORF">GP486_008553</name>
</gene>
<proteinExistence type="predicted"/>
<feature type="region of interest" description="Disordered" evidence="1">
    <location>
        <begin position="263"/>
        <end position="301"/>
    </location>
</feature>
<comment type="caution">
    <text evidence="3">The sequence shown here is derived from an EMBL/GenBank/DDBJ whole genome shotgun (WGS) entry which is preliminary data.</text>
</comment>
<dbReference type="PANTHER" id="PTHR10742">
    <property type="entry name" value="FLAVIN MONOAMINE OXIDASE"/>
    <property type="match status" value="1"/>
</dbReference>
<dbReference type="GO" id="GO:0016491">
    <property type="term" value="F:oxidoreductase activity"/>
    <property type="evidence" value="ECO:0007669"/>
    <property type="project" value="InterPro"/>
</dbReference>
<protein>
    <recommendedName>
        <fullName evidence="2">Amine oxidase domain-containing protein</fullName>
    </recommendedName>
</protein>